<dbReference type="Pfam" id="PF13490">
    <property type="entry name" value="zf-HC2"/>
    <property type="match status" value="1"/>
</dbReference>
<protein>
    <submittedName>
        <fullName evidence="4">Zf-HC2 domain-containing protein</fullName>
    </submittedName>
</protein>
<evidence type="ECO:0000256" key="1">
    <source>
        <dbReference type="ARBA" id="ARBA00023015"/>
    </source>
</evidence>
<evidence type="ECO:0000313" key="5">
    <source>
        <dbReference type="Proteomes" id="UP001500843"/>
    </source>
</evidence>
<keyword evidence="5" id="KW-1185">Reference proteome</keyword>
<dbReference type="Gene3D" id="1.10.10.1320">
    <property type="entry name" value="Anti-sigma factor, zinc-finger domain"/>
    <property type="match status" value="1"/>
</dbReference>
<name>A0ABP8X061_9MICO</name>
<sequence>MIRMSLLECYHVAKTLQSYLDGEAEPATSGVVAAHLETCRRCGLEAETYLAIKAALAAGSQDPPPVDPDAVARLKRFADGLSAS</sequence>
<organism evidence="4 5">
    <name type="scientific">Promicromonospora umidemergens</name>
    <dbReference type="NCBI Taxonomy" id="629679"/>
    <lineage>
        <taxon>Bacteria</taxon>
        <taxon>Bacillati</taxon>
        <taxon>Actinomycetota</taxon>
        <taxon>Actinomycetes</taxon>
        <taxon>Micrococcales</taxon>
        <taxon>Promicromonosporaceae</taxon>
        <taxon>Promicromonospora</taxon>
    </lineage>
</organism>
<proteinExistence type="predicted"/>
<accession>A0ABP8X061</accession>
<dbReference type="EMBL" id="BAABHM010000009">
    <property type="protein sequence ID" value="GAA4697516.1"/>
    <property type="molecule type" value="Genomic_DNA"/>
</dbReference>
<evidence type="ECO:0000256" key="2">
    <source>
        <dbReference type="ARBA" id="ARBA00023163"/>
    </source>
</evidence>
<evidence type="ECO:0000259" key="3">
    <source>
        <dbReference type="Pfam" id="PF13490"/>
    </source>
</evidence>
<feature type="domain" description="Putative zinc-finger" evidence="3">
    <location>
        <begin position="9"/>
        <end position="42"/>
    </location>
</feature>
<keyword evidence="2" id="KW-0804">Transcription</keyword>
<reference evidence="5" key="1">
    <citation type="journal article" date="2019" name="Int. J. Syst. Evol. Microbiol.">
        <title>The Global Catalogue of Microorganisms (GCM) 10K type strain sequencing project: providing services to taxonomists for standard genome sequencing and annotation.</title>
        <authorList>
            <consortium name="The Broad Institute Genomics Platform"/>
            <consortium name="The Broad Institute Genome Sequencing Center for Infectious Disease"/>
            <person name="Wu L."/>
            <person name="Ma J."/>
        </authorList>
    </citation>
    <scope>NUCLEOTIDE SEQUENCE [LARGE SCALE GENOMIC DNA]</scope>
    <source>
        <strain evidence="5">JCM 17975</strain>
    </source>
</reference>
<dbReference type="InterPro" id="IPR041916">
    <property type="entry name" value="Anti_sigma_zinc_sf"/>
</dbReference>
<dbReference type="InterPro" id="IPR027383">
    <property type="entry name" value="Znf_put"/>
</dbReference>
<evidence type="ECO:0000313" key="4">
    <source>
        <dbReference type="EMBL" id="GAA4697516.1"/>
    </source>
</evidence>
<dbReference type="Proteomes" id="UP001500843">
    <property type="component" value="Unassembled WGS sequence"/>
</dbReference>
<keyword evidence="1" id="KW-0805">Transcription regulation</keyword>
<gene>
    <name evidence="4" type="ORF">GCM10023198_17190</name>
</gene>
<comment type="caution">
    <text evidence="4">The sequence shown here is derived from an EMBL/GenBank/DDBJ whole genome shotgun (WGS) entry which is preliminary data.</text>
</comment>